<protein>
    <recommendedName>
        <fullName evidence="2">Beta-lactamase-related domain-containing protein</fullName>
    </recommendedName>
</protein>
<dbReference type="Pfam" id="PF00144">
    <property type="entry name" value="Beta-lactamase"/>
    <property type="match status" value="1"/>
</dbReference>
<accession>A0A8S4QAS8</accession>
<dbReference type="OrthoDB" id="5946976at2759"/>
<feature type="chain" id="PRO_5035820629" description="Beta-lactamase-related domain-containing protein" evidence="1">
    <location>
        <begin position="17"/>
        <end position="574"/>
    </location>
</feature>
<evidence type="ECO:0000313" key="3">
    <source>
        <dbReference type="EMBL" id="CAH1801008.1"/>
    </source>
</evidence>
<dbReference type="Gene3D" id="3.40.710.10">
    <property type="entry name" value="DD-peptidase/beta-lactamase superfamily"/>
    <property type="match status" value="1"/>
</dbReference>
<dbReference type="EMBL" id="CAIIXF020000012">
    <property type="protein sequence ID" value="CAH1801008.1"/>
    <property type="molecule type" value="Genomic_DNA"/>
</dbReference>
<feature type="signal peptide" evidence="1">
    <location>
        <begin position="1"/>
        <end position="16"/>
    </location>
</feature>
<evidence type="ECO:0000313" key="4">
    <source>
        <dbReference type="Proteomes" id="UP000749559"/>
    </source>
</evidence>
<dbReference type="Proteomes" id="UP000749559">
    <property type="component" value="Unassembled WGS sequence"/>
</dbReference>
<reference evidence="3" key="1">
    <citation type="submission" date="2022-03" db="EMBL/GenBank/DDBJ databases">
        <authorList>
            <person name="Martin C."/>
        </authorList>
    </citation>
    <scope>NUCLEOTIDE SEQUENCE</scope>
</reference>
<proteinExistence type="predicted"/>
<evidence type="ECO:0000256" key="1">
    <source>
        <dbReference type="SAM" id="SignalP"/>
    </source>
</evidence>
<dbReference type="AlphaFoldDB" id="A0A8S4QAS8"/>
<feature type="domain" description="Beta-lactamase-related" evidence="2">
    <location>
        <begin position="55"/>
        <end position="381"/>
    </location>
</feature>
<dbReference type="SUPFAM" id="SSF56601">
    <property type="entry name" value="beta-lactamase/transpeptidase-like"/>
    <property type="match status" value="1"/>
</dbReference>
<evidence type="ECO:0000259" key="2">
    <source>
        <dbReference type="Pfam" id="PF00144"/>
    </source>
</evidence>
<comment type="caution">
    <text evidence="3">The sequence shown here is derived from an EMBL/GenBank/DDBJ whole genome shotgun (WGS) entry which is preliminary data.</text>
</comment>
<dbReference type="PANTHER" id="PTHR43283">
    <property type="entry name" value="BETA-LACTAMASE-RELATED"/>
    <property type="match status" value="1"/>
</dbReference>
<organism evidence="3 4">
    <name type="scientific">Owenia fusiformis</name>
    <name type="common">Polychaete worm</name>
    <dbReference type="NCBI Taxonomy" id="6347"/>
    <lineage>
        <taxon>Eukaryota</taxon>
        <taxon>Metazoa</taxon>
        <taxon>Spiralia</taxon>
        <taxon>Lophotrochozoa</taxon>
        <taxon>Annelida</taxon>
        <taxon>Polychaeta</taxon>
        <taxon>Sedentaria</taxon>
        <taxon>Canalipalpata</taxon>
        <taxon>Sabellida</taxon>
        <taxon>Oweniida</taxon>
        <taxon>Oweniidae</taxon>
        <taxon>Owenia</taxon>
    </lineage>
</organism>
<sequence>MMNFMKLIILTLSVSGQSLKEAVEDNLIPFEHFVGTERENETKSLAERMEHWFVPGEPATADIIYQAGTISSFLSALTALKYVENGTLNLETNINDYLTSNWKMSYKRRQDNRVKLKHLLSHSGAVTVDKFDGYTRGQALPTLQQTLSKSGPANNPKVELIEDLLDIIFNGPFTPGTQEDYSSGGFAALQQVLEDVTGQSFRTIVQQLVLDKANMSSSSFAIRDYTDIDGIAFGHHCNSSEESAIPGNWNTYPESAAQGLWSNVRDLAKLVINVAKGKSGDAGSILRDLAKLVINVAKGKSGDAGSILNTQSTDSMLTIQLKNGQGNPRATEDGTFGLGPEVVDGRASSKWFFNTGYSEGYCSEIIGNTDGRGLVMMSNLDCDRSHFLLGELFRSVAAVYRWEDAASAKVDFNTRLPVKLPLESPQPWEGLYKAEPYVTGIPGVGVIQPFQNVYFSATTAQVDQDVCIYYMYPCANLDNVYCPTFSIFQDVDDKLGQLTFSPDGASGYKGELYMGVVPIVDVEVKVSLTRMCGGHERIEWDKRSVSVTIALSHPQGLISYPSISLMNARKSLSI</sequence>
<keyword evidence="1" id="KW-0732">Signal</keyword>
<keyword evidence="4" id="KW-1185">Reference proteome</keyword>
<name>A0A8S4QAS8_OWEFU</name>
<dbReference type="InterPro" id="IPR050789">
    <property type="entry name" value="Diverse_Enzym_Activities"/>
</dbReference>
<dbReference type="InterPro" id="IPR001466">
    <property type="entry name" value="Beta-lactam-related"/>
</dbReference>
<gene>
    <name evidence="3" type="ORF">OFUS_LOCUS24839</name>
</gene>
<dbReference type="InterPro" id="IPR012338">
    <property type="entry name" value="Beta-lactam/transpept-like"/>
</dbReference>